<keyword evidence="1" id="KW-0560">Oxidoreductase</keyword>
<dbReference type="RefSeq" id="WP_345404696.1">
    <property type="nucleotide sequence ID" value="NZ_BAABLA010000118.1"/>
</dbReference>
<evidence type="ECO:0000313" key="3">
    <source>
        <dbReference type="Proteomes" id="UP001596337"/>
    </source>
</evidence>
<organism evidence="2 3">
    <name type="scientific">Haloechinothrix salitolerans</name>
    <dbReference type="NCBI Taxonomy" id="926830"/>
    <lineage>
        <taxon>Bacteria</taxon>
        <taxon>Bacillati</taxon>
        <taxon>Actinomycetota</taxon>
        <taxon>Actinomycetes</taxon>
        <taxon>Pseudonocardiales</taxon>
        <taxon>Pseudonocardiaceae</taxon>
        <taxon>Haloechinothrix</taxon>
    </lineage>
</organism>
<dbReference type="SUPFAM" id="SSF51730">
    <property type="entry name" value="FAD-linked oxidoreductase"/>
    <property type="match status" value="1"/>
</dbReference>
<sequence>MPNRPNHPFSSAGDVADVSDVVRALTIGFSVEMTPRDVRRNPGLCEESMPEGTRVYTTFLPRSPFDDTVKAAMSLIDQGMRPVPHIAARGVADEAELDRMVGELADVGVRELLVIAGSIGTPKGTLTDTMRVLRSGVLERRGITRVGVAGHPEGSPDIDADALDTALREKNAFAAEAGCEMYLLTQFCFAAHPIVAWERRIRAAGNWLPIHVGLPGLTSPKTLLKFGLSCGVGPSLKVLRKQTGGVLSLATTSAYYPDQTLLGLASAVRSDQASLISGVHFFPFGATASTADWAKQIADGQFQIDDRQERLAVTA</sequence>
<dbReference type="EMBL" id="JBHSXX010000001">
    <property type="protein sequence ID" value="MFC6868118.1"/>
    <property type="molecule type" value="Genomic_DNA"/>
</dbReference>
<reference evidence="3" key="1">
    <citation type="journal article" date="2019" name="Int. J. Syst. Evol. Microbiol.">
        <title>The Global Catalogue of Microorganisms (GCM) 10K type strain sequencing project: providing services to taxonomists for standard genome sequencing and annotation.</title>
        <authorList>
            <consortium name="The Broad Institute Genomics Platform"/>
            <consortium name="The Broad Institute Genome Sequencing Center for Infectious Disease"/>
            <person name="Wu L."/>
            <person name="Ma J."/>
        </authorList>
    </citation>
    <scope>NUCLEOTIDE SEQUENCE [LARGE SCALE GENOMIC DNA]</scope>
    <source>
        <strain evidence="3">KCTC 32255</strain>
    </source>
</reference>
<keyword evidence="3" id="KW-1185">Reference proteome</keyword>
<comment type="caution">
    <text evidence="2">The sequence shown here is derived from an EMBL/GenBank/DDBJ whole genome shotgun (WGS) entry which is preliminary data.</text>
</comment>
<gene>
    <name evidence="2" type="ORF">ACFQGD_13300</name>
</gene>
<accession>A0ABW2BZP1</accession>
<dbReference type="Gene3D" id="3.20.20.220">
    <property type="match status" value="1"/>
</dbReference>
<dbReference type="InterPro" id="IPR029041">
    <property type="entry name" value="FAD-linked_oxidoreductase-like"/>
</dbReference>
<name>A0ABW2BZP1_9PSEU</name>
<proteinExistence type="predicted"/>
<protein>
    <submittedName>
        <fullName evidence="2">Methylenetetrahydrofolate reductase</fullName>
    </submittedName>
</protein>
<evidence type="ECO:0000313" key="2">
    <source>
        <dbReference type="EMBL" id="MFC6868118.1"/>
    </source>
</evidence>
<evidence type="ECO:0000256" key="1">
    <source>
        <dbReference type="ARBA" id="ARBA00023002"/>
    </source>
</evidence>
<dbReference type="Proteomes" id="UP001596337">
    <property type="component" value="Unassembled WGS sequence"/>
</dbReference>